<dbReference type="InterPro" id="IPR001203">
    <property type="entry name" value="OxRdtase_Ald_Fedxn_C"/>
</dbReference>
<gene>
    <name evidence="2" type="ORF">S12H4_44821</name>
</gene>
<feature type="non-terminal residue" evidence="2">
    <location>
        <position position="1"/>
    </location>
</feature>
<dbReference type="Pfam" id="PF01314">
    <property type="entry name" value="AFOR_C"/>
    <property type="match status" value="1"/>
</dbReference>
<evidence type="ECO:0000313" key="2">
    <source>
        <dbReference type="EMBL" id="GAJ04427.1"/>
    </source>
</evidence>
<dbReference type="GO" id="GO:0009055">
    <property type="term" value="F:electron transfer activity"/>
    <property type="evidence" value="ECO:0007669"/>
    <property type="project" value="InterPro"/>
</dbReference>
<name>X1ULG4_9ZZZZ</name>
<dbReference type="SUPFAM" id="SSF48310">
    <property type="entry name" value="Aldehyde ferredoxin oxidoreductase, C-terminal domains"/>
    <property type="match status" value="1"/>
</dbReference>
<reference evidence="2" key="1">
    <citation type="journal article" date="2014" name="Front. Microbiol.">
        <title>High frequency of phylogenetically diverse reductive dehalogenase-homologous genes in deep subseafloor sedimentary metagenomes.</title>
        <authorList>
            <person name="Kawai M."/>
            <person name="Futagami T."/>
            <person name="Toyoda A."/>
            <person name="Takaki Y."/>
            <person name="Nishi S."/>
            <person name="Hori S."/>
            <person name="Arai W."/>
            <person name="Tsubouchi T."/>
            <person name="Morono Y."/>
            <person name="Uchiyama I."/>
            <person name="Ito T."/>
            <person name="Fujiyama A."/>
            <person name="Inagaki F."/>
            <person name="Takami H."/>
        </authorList>
    </citation>
    <scope>NUCLEOTIDE SEQUENCE</scope>
    <source>
        <strain evidence="2">Expedition CK06-06</strain>
    </source>
</reference>
<dbReference type="EMBL" id="BARW01027651">
    <property type="protein sequence ID" value="GAJ04427.1"/>
    <property type="molecule type" value="Genomic_DNA"/>
</dbReference>
<accession>X1ULG4</accession>
<dbReference type="InterPro" id="IPR051919">
    <property type="entry name" value="W-dependent_AOR"/>
</dbReference>
<dbReference type="InterPro" id="IPR036021">
    <property type="entry name" value="Tungsten_al_ferr_oxy-like_C"/>
</dbReference>
<protein>
    <recommendedName>
        <fullName evidence="1">Aldehyde ferredoxin oxidoreductase C-terminal domain-containing protein</fullName>
    </recommendedName>
</protein>
<dbReference type="AlphaFoldDB" id="X1ULG4"/>
<dbReference type="GO" id="GO:0051536">
    <property type="term" value="F:iron-sulfur cluster binding"/>
    <property type="evidence" value="ECO:0007669"/>
    <property type="project" value="InterPro"/>
</dbReference>
<feature type="domain" description="Aldehyde ferredoxin oxidoreductase C-terminal" evidence="1">
    <location>
        <begin position="25"/>
        <end position="80"/>
    </location>
</feature>
<organism evidence="2">
    <name type="scientific">marine sediment metagenome</name>
    <dbReference type="NCBI Taxonomy" id="412755"/>
    <lineage>
        <taxon>unclassified sequences</taxon>
        <taxon>metagenomes</taxon>
        <taxon>ecological metagenomes</taxon>
    </lineage>
</organism>
<dbReference type="PANTHER" id="PTHR30038">
    <property type="entry name" value="ALDEHYDE FERREDOXIN OXIDOREDUCTASE"/>
    <property type="match status" value="1"/>
</dbReference>
<dbReference type="PANTHER" id="PTHR30038:SF0">
    <property type="entry name" value="TUNGSTEN-CONTAINING ALDEHYDE FERREDOXIN OXIDOREDUCTASE"/>
    <property type="match status" value="1"/>
</dbReference>
<comment type="caution">
    <text evidence="2">The sequence shown here is derived from an EMBL/GenBank/DDBJ whole genome shotgun (WGS) entry which is preliminary data.</text>
</comment>
<dbReference type="GO" id="GO:0016625">
    <property type="term" value="F:oxidoreductase activity, acting on the aldehyde or oxo group of donors, iron-sulfur protein as acceptor"/>
    <property type="evidence" value="ECO:0007669"/>
    <property type="project" value="InterPro"/>
</dbReference>
<proteinExistence type="predicted"/>
<evidence type="ECO:0000259" key="1">
    <source>
        <dbReference type="Pfam" id="PF01314"/>
    </source>
</evidence>
<sequence length="112" mass="12494">LKAIAVRGKKKLETADPDKVKKLAKFFADNFRNNADNSQLNKFGTSQYFLNCNAAGTLPTKNFQAGSIEGAERIGHEALHFWLPLPLSITNSHSLLLFYSYLISNPGYIKFS</sequence>